<keyword evidence="8" id="KW-1185">Reference proteome</keyword>
<dbReference type="EMBL" id="LDAU01000155">
    <property type="protein sequence ID" value="KRX02385.1"/>
    <property type="molecule type" value="Genomic_DNA"/>
</dbReference>
<evidence type="ECO:0000256" key="1">
    <source>
        <dbReference type="ARBA" id="ARBA00022679"/>
    </source>
</evidence>
<dbReference type="Gene3D" id="1.10.510.10">
    <property type="entry name" value="Transferase(Phosphotransferase) domain 1"/>
    <property type="match status" value="1"/>
</dbReference>
<dbReference type="Pfam" id="PF00069">
    <property type="entry name" value="Pkinase"/>
    <property type="match status" value="1"/>
</dbReference>
<dbReference type="InterPro" id="IPR011009">
    <property type="entry name" value="Kinase-like_dom_sf"/>
</dbReference>
<dbReference type="PROSITE" id="PS00108">
    <property type="entry name" value="PROTEIN_KINASE_ST"/>
    <property type="match status" value="1"/>
</dbReference>
<dbReference type="InterPro" id="IPR045269">
    <property type="entry name" value="Atg1-like"/>
</dbReference>
<feature type="domain" description="Protein kinase" evidence="6">
    <location>
        <begin position="18"/>
        <end position="284"/>
    </location>
</feature>
<keyword evidence="3 7" id="KW-0418">Kinase</keyword>
<dbReference type="SMART" id="SM00220">
    <property type="entry name" value="S_TKc"/>
    <property type="match status" value="1"/>
</dbReference>
<dbReference type="GO" id="GO:0000045">
    <property type="term" value="P:autophagosome assembly"/>
    <property type="evidence" value="ECO:0007669"/>
    <property type="project" value="TreeGrafter"/>
</dbReference>
<feature type="binding site" evidence="5">
    <location>
        <position position="47"/>
    </location>
    <ligand>
        <name>ATP</name>
        <dbReference type="ChEBI" id="CHEBI:30616"/>
    </ligand>
</feature>
<evidence type="ECO:0000256" key="3">
    <source>
        <dbReference type="ARBA" id="ARBA00022777"/>
    </source>
</evidence>
<comment type="caution">
    <text evidence="7">The sequence shown here is derived from an EMBL/GenBank/DDBJ whole genome shotgun (WGS) entry which is preliminary data.</text>
</comment>
<dbReference type="SUPFAM" id="SSF56112">
    <property type="entry name" value="Protein kinase-like (PK-like)"/>
    <property type="match status" value="1"/>
</dbReference>
<dbReference type="PROSITE" id="PS00107">
    <property type="entry name" value="PROTEIN_KINASE_ATP"/>
    <property type="match status" value="1"/>
</dbReference>
<dbReference type="InterPro" id="IPR017441">
    <property type="entry name" value="Protein_kinase_ATP_BS"/>
</dbReference>
<dbReference type="GO" id="GO:0000407">
    <property type="term" value="C:phagophore assembly site"/>
    <property type="evidence" value="ECO:0007669"/>
    <property type="project" value="TreeGrafter"/>
</dbReference>
<organism evidence="7 8">
    <name type="scientific">Pseudocohnilembus persalinus</name>
    <name type="common">Ciliate</name>
    <dbReference type="NCBI Taxonomy" id="266149"/>
    <lineage>
        <taxon>Eukaryota</taxon>
        <taxon>Sar</taxon>
        <taxon>Alveolata</taxon>
        <taxon>Ciliophora</taxon>
        <taxon>Intramacronucleata</taxon>
        <taxon>Oligohymenophorea</taxon>
        <taxon>Scuticociliatia</taxon>
        <taxon>Philasterida</taxon>
        <taxon>Pseudocohnilembidae</taxon>
        <taxon>Pseudocohnilembus</taxon>
    </lineage>
</organism>
<keyword evidence="2 5" id="KW-0547">Nucleotide-binding</keyword>
<dbReference type="Proteomes" id="UP000054937">
    <property type="component" value="Unassembled WGS sequence"/>
</dbReference>
<dbReference type="InParanoid" id="A0A0V0QJI9"/>
<proteinExistence type="predicted"/>
<evidence type="ECO:0000256" key="5">
    <source>
        <dbReference type="PROSITE-ProRule" id="PRU10141"/>
    </source>
</evidence>
<dbReference type="GO" id="GO:0005776">
    <property type="term" value="C:autophagosome"/>
    <property type="evidence" value="ECO:0007669"/>
    <property type="project" value="TreeGrafter"/>
</dbReference>
<reference evidence="7 8" key="1">
    <citation type="journal article" date="2015" name="Sci. Rep.">
        <title>Genome of the facultative scuticociliatosis pathogen Pseudocohnilembus persalinus provides insight into its virulence through horizontal gene transfer.</title>
        <authorList>
            <person name="Xiong J."/>
            <person name="Wang G."/>
            <person name="Cheng J."/>
            <person name="Tian M."/>
            <person name="Pan X."/>
            <person name="Warren A."/>
            <person name="Jiang C."/>
            <person name="Yuan D."/>
            <person name="Miao W."/>
        </authorList>
    </citation>
    <scope>NUCLEOTIDE SEQUENCE [LARGE SCALE GENOMIC DNA]</scope>
    <source>
        <strain evidence="7">36N120E</strain>
    </source>
</reference>
<dbReference type="AlphaFoldDB" id="A0A0V0QJI9"/>
<evidence type="ECO:0000256" key="2">
    <source>
        <dbReference type="ARBA" id="ARBA00022741"/>
    </source>
</evidence>
<evidence type="ECO:0000256" key="4">
    <source>
        <dbReference type="ARBA" id="ARBA00022840"/>
    </source>
</evidence>
<dbReference type="PANTHER" id="PTHR24348">
    <property type="entry name" value="SERINE/THREONINE-PROTEIN KINASE UNC-51-RELATED"/>
    <property type="match status" value="1"/>
</dbReference>
<name>A0A0V0QJI9_PSEPJ</name>
<dbReference type="PROSITE" id="PS50011">
    <property type="entry name" value="PROTEIN_KINASE_DOM"/>
    <property type="match status" value="1"/>
</dbReference>
<dbReference type="InterPro" id="IPR000719">
    <property type="entry name" value="Prot_kinase_dom"/>
</dbReference>
<dbReference type="GO" id="GO:0005524">
    <property type="term" value="F:ATP binding"/>
    <property type="evidence" value="ECO:0007669"/>
    <property type="project" value="UniProtKB-UniRule"/>
</dbReference>
<evidence type="ECO:0000259" key="6">
    <source>
        <dbReference type="PROSITE" id="PS50011"/>
    </source>
</evidence>
<dbReference type="PANTHER" id="PTHR24348:SF22">
    <property type="entry name" value="NON-SPECIFIC SERINE_THREONINE PROTEIN KINASE"/>
    <property type="match status" value="1"/>
</dbReference>
<dbReference type="GO" id="GO:0010506">
    <property type="term" value="P:regulation of autophagy"/>
    <property type="evidence" value="ECO:0007669"/>
    <property type="project" value="InterPro"/>
</dbReference>
<sequence length="570" mass="67267">MRKHLIVIDDKFLEQYKLVQEKPLGQGQFGDVYLVQKKGSSKKLAAKVTSNMEINSNKTFERLYKCEVAVLRKLKEKKNPNIMNMFGHLVLENNSYQLLEYCNQGDLYQDLQRQEGKRYSQEKAIHFMIQILLGLKSLHELKIVHRDLKLENILLHDNQVKIGDFGFSRQLEDDEEYAGTLVGTPCHSAPQILLQEQYTLKCDVYSLGTIFYQLLTGIAPYIDPKPKNIRQLIDRIKEGKLNYMDSNNKEVIVSDSVKQLINDMLQYDEDKRISMEKVWKHEVFSQKIDLQEGVLDQYSIYAYKFHDKDLGIYKKEEVKFDDQDQNDIFQQLQKDIIFSNENFVDEDISKNNKASSKLESVSYLFTQSQIISQFIEEHYFHLINCLRINIPSFYLLNKLKHKFKEILEDILNKKNMFKFGNIEKLYDHQSMNIISLLLKESIELFELHLININEDIVNYAAKNKTEEASQQIKVLEKNNFDKESQNLFFNALKTYSQFIQKKGDQEEDLNKKKILRLHQIEVLDSLGMEVFFKDRKFRFDRYEAVKANLLKGSDSDMVHFIEQKKKDLKI</sequence>
<accession>A0A0V0QJI9</accession>
<dbReference type="GO" id="GO:0005829">
    <property type="term" value="C:cytosol"/>
    <property type="evidence" value="ECO:0007669"/>
    <property type="project" value="TreeGrafter"/>
</dbReference>
<dbReference type="GO" id="GO:0004674">
    <property type="term" value="F:protein serine/threonine kinase activity"/>
    <property type="evidence" value="ECO:0007669"/>
    <property type="project" value="InterPro"/>
</dbReference>
<keyword evidence="4 5" id="KW-0067">ATP-binding</keyword>
<gene>
    <name evidence="7" type="ORF">PPERSA_10002</name>
</gene>
<dbReference type="OrthoDB" id="312177at2759"/>
<evidence type="ECO:0000313" key="8">
    <source>
        <dbReference type="Proteomes" id="UP000054937"/>
    </source>
</evidence>
<dbReference type="GO" id="GO:0016020">
    <property type="term" value="C:membrane"/>
    <property type="evidence" value="ECO:0007669"/>
    <property type="project" value="TreeGrafter"/>
</dbReference>
<keyword evidence="1" id="KW-0808">Transferase</keyword>
<protein>
    <submittedName>
        <fullName evidence="7">Protein kinase-like domain</fullName>
    </submittedName>
</protein>
<evidence type="ECO:0000313" key="7">
    <source>
        <dbReference type="EMBL" id="KRX02385.1"/>
    </source>
</evidence>
<dbReference type="InterPro" id="IPR008271">
    <property type="entry name" value="Ser/Thr_kinase_AS"/>
</dbReference>